<dbReference type="GO" id="GO:1990169">
    <property type="term" value="P:stress response to copper ion"/>
    <property type="evidence" value="ECO:0007669"/>
    <property type="project" value="TreeGrafter"/>
</dbReference>
<dbReference type="Proteomes" id="UP000321736">
    <property type="component" value="Unassembled WGS sequence"/>
</dbReference>
<dbReference type="InterPro" id="IPR025542">
    <property type="entry name" value="YacH"/>
</dbReference>
<dbReference type="GO" id="GO:0005507">
    <property type="term" value="F:copper ion binding"/>
    <property type="evidence" value="ECO:0007669"/>
    <property type="project" value="TreeGrafter"/>
</dbReference>
<dbReference type="Pfam" id="PF02151">
    <property type="entry name" value="UVR"/>
    <property type="match status" value="1"/>
</dbReference>
<dbReference type="OrthoDB" id="9788704at2"/>
<comment type="caution">
    <text evidence="1">The sequence shown here is derived from an EMBL/GenBank/DDBJ whole genome shotgun (WGS) entry which is preliminary data.</text>
</comment>
<dbReference type="AlphaFoldDB" id="A0A239UJG0"/>
<name>A0A239UJG0_9STAP</name>
<organism evidence="1 2">
    <name type="scientific">Staphylococcus piscifermentans</name>
    <dbReference type="NCBI Taxonomy" id="70258"/>
    <lineage>
        <taxon>Bacteria</taxon>
        <taxon>Bacillati</taxon>
        <taxon>Bacillota</taxon>
        <taxon>Bacilli</taxon>
        <taxon>Bacillales</taxon>
        <taxon>Staphylococcaceae</taxon>
        <taxon>Staphylococcus</taxon>
    </lineage>
</organism>
<protein>
    <submittedName>
        <fullName evidence="1">Uncharacterized protein</fullName>
    </submittedName>
</protein>
<dbReference type="PANTHER" id="PTHR38430">
    <property type="entry name" value="PROTEIN-ARGININE KINASE ACTIVATOR PROTEIN"/>
    <property type="match status" value="1"/>
</dbReference>
<reference evidence="1 2" key="1">
    <citation type="submission" date="2019-07" db="EMBL/GenBank/DDBJ databases">
        <title>Whole genome shotgun sequence of Staphylococcus piscifermentans NBRC 109625.</title>
        <authorList>
            <person name="Hosoyama A."/>
            <person name="Uohara A."/>
            <person name="Ohji S."/>
            <person name="Ichikawa N."/>
        </authorList>
    </citation>
    <scope>NUCLEOTIDE SEQUENCE [LARGE SCALE GENOMIC DNA]</scope>
    <source>
        <strain evidence="1 2">NBRC 109625</strain>
    </source>
</reference>
<dbReference type="GO" id="GO:1990170">
    <property type="term" value="P:stress response to cadmium ion"/>
    <property type="evidence" value="ECO:0007669"/>
    <property type="project" value="TreeGrafter"/>
</dbReference>
<accession>A0A239UJG0</accession>
<evidence type="ECO:0000313" key="1">
    <source>
        <dbReference type="EMBL" id="GEP84974.1"/>
    </source>
</evidence>
<dbReference type="GO" id="GO:0050897">
    <property type="term" value="F:cobalt ion binding"/>
    <property type="evidence" value="ECO:0007669"/>
    <property type="project" value="TreeGrafter"/>
</dbReference>
<dbReference type="GO" id="GO:0008270">
    <property type="term" value="F:zinc ion binding"/>
    <property type="evidence" value="ECO:0007669"/>
    <property type="project" value="TreeGrafter"/>
</dbReference>
<gene>
    <name evidence="1" type="ORF">SPI02_15590</name>
</gene>
<dbReference type="InterPro" id="IPR001943">
    <property type="entry name" value="UVR_dom"/>
</dbReference>
<dbReference type="PROSITE" id="PS50151">
    <property type="entry name" value="UVR"/>
    <property type="match status" value="1"/>
</dbReference>
<dbReference type="EMBL" id="BKAR01000018">
    <property type="protein sequence ID" value="GEP84974.1"/>
    <property type="molecule type" value="Genomic_DNA"/>
</dbReference>
<sequence>MSDDKIEAIDSEKHDGMLKEAYPEHVEPIKAENYDEEPSFENHQEDMEGSFVIKQILQHLATKHGIHLEEFNVKEEKRCPNCHMTIKDIAYKGKFGCAQCYTTFKEDIVDIVRRVQGGQFEHVGKTPVSSTHKIALKKLIESKNKYLQQLVDKQLFEEAAVVRDEIKALQAESEG</sequence>
<proteinExistence type="predicted"/>
<dbReference type="PANTHER" id="PTHR38430:SF1">
    <property type="entry name" value="PROTEIN-ARGININE KINASE ACTIVATOR PROTEIN"/>
    <property type="match status" value="1"/>
</dbReference>
<evidence type="ECO:0000313" key="2">
    <source>
        <dbReference type="Proteomes" id="UP000321736"/>
    </source>
</evidence>
<keyword evidence="2" id="KW-1185">Reference proteome</keyword>
<dbReference type="Gene3D" id="4.10.860.10">
    <property type="entry name" value="UVR domain"/>
    <property type="match status" value="1"/>
</dbReference>
<dbReference type="GO" id="GO:0046870">
    <property type="term" value="F:cadmium ion binding"/>
    <property type="evidence" value="ECO:0007669"/>
    <property type="project" value="TreeGrafter"/>
</dbReference>